<name>A0A5E4R2E3_9NEOP</name>
<protein>
    <submittedName>
        <fullName evidence="1">Uncharacterized protein</fullName>
    </submittedName>
</protein>
<accession>A0A5E4R2E3</accession>
<proteinExistence type="predicted"/>
<evidence type="ECO:0000313" key="2">
    <source>
        <dbReference type="Proteomes" id="UP000324832"/>
    </source>
</evidence>
<dbReference type="AlphaFoldDB" id="A0A5E4R2E3"/>
<dbReference type="Proteomes" id="UP000324832">
    <property type="component" value="Unassembled WGS sequence"/>
</dbReference>
<keyword evidence="2" id="KW-1185">Reference proteome</keyword>
<gene>
    <name evidence="1" type="ORF">LSINAPIS_LOCUS13988</name>
</gene>
<evidence type="ECO:0000313" key="1">
    <source>
        <dbReference type="EMBL" id="VVD04171.1"/>
    </source>
</evidence>
<sequence length="316" mass="34873">MFAKLKWQLSTRLTDDPVKITGVGTIVLALRKWTSSVVVDGYCSNPNPVNAVVPQGCVLSPTAWLTPSGNRDQCREKLKVAEWGKLNLIQFNLQKTQVCAFTTKKNPISSPSIGILGLEISSDCQSHGHLEGKAKLASKKLGVINRARQSGHTWSIAYQLDPLDCVQRRAALIVGDSVLSERLDHLVLRRDIASLSSTAFITECSEELFHLIPGEFHLRTTRHKFIIPIMDVSALKKIKEAQLVNFLGAFFHVLQGCGMNFLLRSRILFLREGNAPVIPLVLQENVGGGGHLTPDSIADDIYKERAGLSREMVGRN</sequence>
<reference evidence="1 2" key="1">
    <citation type="submission" date="2017-07" db="EMBL/GenBank/DDBJ databases">
        <authorList>
            <person name="Talla V."/>
            <person name="Backstrom N."/>
        </authorList>
    </citation>
    <scope>NUCLEOTIDE SEQUENCE [LARGE SCALE GENOMIC DNA]</scope>
</reference>
<organism evidence="1 2">
    <name type="scientific">Leptidea sinapis</name>
    <dbReference type="NCBI Taxonomy" id="189913"/>
    <lineage>
        <taxon>Eukaryota</taxon>
        <taxon>Metazoa</taxon>
        <taxon>Ecdysozoa</taxon>
        <taxon>Arthropoda</taxon>
        <taxon>Hexapoda</taxon>
        <taxon>Insecta</taxon>
        <taxon>Pterygota</taxon>
        <taxon>Neoptera</taxon>
        <taxon>Endopterygota</taxon>
        <taxon>Lepidoptera</taxon>
        <taxon>Glossata</taxon>
        <taxon>Ditrysia</taxon>
        <taxon>Papilionoidea</taxon>
        <taxon>Pieridae</taxon>
        <taxon>Dismorphiinae</taxon>
        <taxon>Leptidea</taxon>
    </lineage>
</organism>
<dbReference type="EMBL" id="FZQP02006837">
    <property type="protein sequence ID" value="VVD04171.1"/>
    <property type="molecule type" value="Genomic_DNA"/>
</dbReference>